<dbReference type="Proteomes" id="UP000198304">
    <property type="component" value="Unassembled WGS sequence"/>
</dbReference>
<evidence type="ECO:0000313" key="4">
    <source>
        <dbReference type="Proteomes" id="UP000198304"/>
    </source>
</evidence>
<evidence type="ECO:0000313" key="3">
    <source>
        <dbReference type="EMBL" id="SNT01439.1"/>
    </source>
</evidence>
<dbReference type="AlphaFoldDB" id="A0A239J6N6"/>
<evidence type="ECO:0000256" key="1">
    <source>
        <dbReference type="ARBA" id="ARBA00023002"/>
    </source>
</evidence>
<dbReference type="InterPro" id="IPR019752">
    <property type="entry name" value="Pyrv/ketoisovalerate_OxRed_cat"/>
</dbReference>
<evidence type="ECO:0000259" key="2">
    <source>
        <dbReference type="Pfam" id="PF01558"/>
    </source>
</evidence>
<gene>
    <name evidence="3" type="ORF">SAMN05446037_103344</name>
</gene>
<dbReference type="PANTHER" id="PTHR43854">
    <property type="entry name" value="INDOLEPYRUVATE OXIDOREDUCTASE SUBUNIT IORB"/>
    <property type="match status" value="1"/>
</dbReference>
<name>A0A239J6N6_9FIRM</name>
<dbReference type="EMBL" id="FZOJ01000033">
    <property type="protein sequence ID" value="SNT01439.1"/>
    <property type="molecule type" value="Genomic_DNA"/>
</dbReference>
<dbReference type="PANTHER" id="PTHR43854:SF1">
    <property type="entry name" value="INDOLEPYRUVATE OXIDOREDUCTASE SUBUNIT IORB"/>
    <property type="match status" value="1"/>
</dbReference>
<dbReference type="SUPFAM" id="SSF53323">
    <property type="entry name" value="Pyruvate-ferredoxin oxidoreductase, PFOR, domain III"/>
    <property type="match status" value="1"/>
</dbReference>
<sequence>MHKNDNGKNIILCGLGGQGVVLSSDILADYFLAQGYDLKVSDIMGLGQRGGSVVTHIRYGKKILSPLVREGTADLIIAFEKIEAIRWAHLLKPDGICCVNSYVETPTTVTSGLQTMIDVEQYFNILKQKSDVQIIDIDKFIQVHNLLRQVSNIIMLGYVSKVFNWVPEVFYEILAGRVKEEYLVMNKEAFNLGRELALKVCAKK</sequence>
<dbReference type="Pfam" id="PF01558">
    <property type="entry name" value="POR"/>
    <property type="match status" value="1"/>
</dbReference>
<accession>A0A239J6N6</accession>
<organism evidence="3 4">
    <name type="scientific">Anaerovirgula multivorans</name>
    <dbReference type="NCBI Taxonomy" id="312168"/>
    <lineage>
        <taxon>Bacteria</taxon>
        <taxon>Bacillati</taxon>
        <taxon>Bacillota</taxon>
        <taxon>Clostridia</taxon>
        <taxon>Peptostreptococcales</taxon>
        <taxon>Natronincolaceae</taxon>
        <taxon>Anaerovirgula</taxon>
    </lineage>
</organism>
<dbReference type="OrthoDB" id="9789125at2"/>
<keyword evidence="3" id="KW-0670">Pyruvate</keyword>
<dbReference type="GO" id="GO:0016903">
    <property type="term" value="F:oxidoreductase activity, acting on the aldehyde or oxo group of donors"/>
    <property type="evidence" value="ECO:0007669"/>
    <property type="project" value="InterPro"/>
</dbReference>
<dbReference type="RefSeq" id="WP_089284879.1">
    <property type="nucleotide sequence ID" value="NZ_FZOJ01000033.1"/>
</dbReference>
<feature type="domain" description="Pyruvate/ketoisovalerate oxidoreductase catalytic" evidence="2">
    <location>
        <begin position="16"/>
        <end position="195"/>
    </location>
</feature>
<reference evidence="3 4" key="1">
    <citation type="submission" date="2017-06" db="EMBL/GenBank/DDBJ databases">
        <authorList>
            <person name="Kim H.J."/>
            <person name="Triplett B.A."/>
        </authorList>
    </citation>
    <scope>NUCLEOTIDE SEQUENCE [LARGE SCALE GENOMIC DNA]</scope>
    <source>
        <strain evidence="3 4">SCA</strain>
    </source>
</reference>
<dbReference type="InterPro" id="IPR002869">
    <property type="entry name" value="Pyrv_flavodox_OxRed_cen"/>
</dbReference>
<proteinExistence type="predicted"/>
<keyword evidence="4" id="KW-1185">Reference proteome</keyword>
<keyword evidence="1" id="KW-0560">Oxidoreductase</keyword>
<dbReference type="Gene3D" id="3.40.920.10">
    <property type="entry name" value="Pyruvate-ferredoxin oxidoreductase, PFOR, domain III"/>
    <property type="match status" value="1"/>
</dbReference>
<protein>
    <submittedName>
        <fullName evidence="3">Indolepyruvate ferredoxin oxidoreductase beta subunit</fullName>
    </submittedName>
</protein>
<dbReference type="InterPro" id="IPR052198">
    <property type="entry name" value="IorB_Oxidoreductase"/>
</dbReference>